<protein>
    <submittedName>
        <fullName evidence="1">Uncharacterized protein</fullName>
    </submittedName>
</protein>
<name>A0ABU6VQH1_9FABA</name>
<dbReference type="EMBL" id="JASCZI010152304">
    <property type="protein sequence ID" value="MED6175882.1"/>
    <property type="molecule type" value="Genomic_DNA"/>
</dbReference>
<comment type="caution">
    <text evidence="1">The sequence shown here is derived from an EMBL/GenBank/DDBJ whole genome shotgun (WGS) entry which is preliminary data.</text>
</comment>
<accession>A0ABU6VQH1</accession>
<gene>
    <name evidence="1" type="ORF">PIB30_082473</name>
</gene>
<evidence type="ECO:0000313" key="2">
    <source>
        <dbReference type="Proteomes" id="UP001341840"/>
    </source>
</evidence>
<keyword evidence="2" id="KW-1185">Reference proteome</keyword>
<proteinExistence type="predicted"/>
<organism evidence="1 2">
    <name type="scientific">Stylosanthes scabra</name>
    <dbReference type="NCBI Taxonomy" id="79078"/>
    <lineage>
        <taxon>Eukaryota</taxon>
        <taxon>Viridiplantae</taxon>
        <taxon>Streptophyta</taxon>
        <taxon>Embryophyta</taxon>
        <taxon>Tracheophyta</taxon>
        <taxon>Spermatophyta</taxon>
        <taxon>Magnoliopsida</taxon>
        <taxon>eudicotyledons</taxon>
        <taxon>Gunneridae</taxon>
        <taxon>Pentapetalae</taxon>
        <taxon>rosids</taxon>
        <taxon>fabids</taxon>
        <taxon>Fabales</taxon>
        <taxon>Fabaceae</taxon>
        <taxon>Papilionoideae</taxon>
        <taxon>50 kb inversion clade</taxon>
        <taxon>dalbergioids sensu lato</taxon>
        <taxon>Dalbergieae</taxon>
        <taxon>Pterocarpus clade</taxon>
        <taxon>Stylosanthes</taxon>
    </lineage>
</organism>
<evidence type="ECO:0000313" key="1">
    <source>
        <dbReference type="EMBL" id="MED6175882.1"/>
    </source>
</evidence>
<dbReference type="Proteomes" id="UP001341840">
    <property type="component" value="Unassembled WGS sequence"/>
</dbReference>
<sequence length="118" mass="13388">MAPSLLPSPEKSMCFPQSFVVDTASLSRTVILSPPLVVATRRCWPPSEPKCHHFTSSWHNQLETFSEFRIYGFCYSNFGKHVYDRKLQIVSISTRDQIKSLGPAGSKLQCLEVTLRQI</sequence>
<reference evidence="1 2" key="1">
    <citation type="journal article" date="2023" name="Plants (Basel)">
        <title>Bridging the Gap: Combining Genomics and Transcriptomics Approaches to Understand Stylosanthes scabra, an Orphan Legume from the Brazilian Caatinga.</title>
        <authorList>
            <person name="Ferreira-Neto J.R.C."/>
            <person name="da Silva M.D."/>
            <person name="Binneck E."/>
            <person name="de Melo N.F."/>
            <person name="da Silva R.H."/>
            <person name="de Melo A.L.T.M."/>
            <person name="Pandolfi V."/>
            <person name="Bustamante F.O."/>
            <person name="Brasileiro-Vidal A.C."/>
            <person name="Benko-Iseppon A.M."/>
        </authorList>
    </citation>
    <scope>NUCLEOTIDE SEQUENCE [LARGE SCALE GENOMIC DNA]</scope>
    <source>
        <tissue evidence="1">Leaves</tissue>
    </source>
</reference>